<dbReference type="Gene3D" id="2.30.180.10">
    <property type="entry name" value="FAS1 domain"/>
    <property type="match status" value="1"/>
</dbReference>
<reference evidence="3 4" key="1">
    <citation type="submission" date="2023-08" db="EMBL/GenBank/DDBJ databases">
        <title>genomic of G39.</title>
        <authorList>
            <person name="Wang Y."/>
        </authorList>
    </citation>
    <scope>NUCLEOTIDE SEQUENCE [LARGE SCALE GENOMIC DNA]</scope>
    <source>
        <strain evidence="3 4">G39</strain>
    </source>
</reference>
<dbReference type="PROSITE" id="PS50213">
    <property type="entry name" value="FAS1"/>
    <property type="match status" value="1"/>
</dbReference>
<dbReference type="Pfam" id="PF02469">
    <property type="entry name" value="Fasciclin"/>
    <property type="match status" value="1"/>
</dbReference>
<keyword evidence="4" id="KW-1185">Reference proteome</keyword>
<gene>
    <name evidence="3" type="ORF">Q9K02_05225</name>
</gene>
<dbReference type="PANTHER" id="PTHR10900:SF77">
    <property type="entry name" value="FI19380P1"/>
    <property type="match status" value="1"/>
</dbReference>
<evidence type="ECO:0000313" key="4">
    <source>
        <dbReference type="Proteomes" id="UP001240639"/>
    </source>
</evidence>
<feature type="domain" description="FAS1" evidence="2">
    <location>
        <begin position="42"/>
        <end position="185"/>
    </location>
</feature>
<evidence type="ECO:0000313" key="3">
    <source>
        <dbReference type="EMBL" id="MDP4574539.1"/>
    </source>
</evidence>
<name>A0ABT9HN03_9SPHN</name>
<dbReference type="PANTHER" id="PTHR10900">
    <property type="entry name" value="PERIOSTIN-RELATED"/>
    <property type="match status" value="1"/>
</dbReference>
<dbReference type="InterPro" id="IPR036378">
    <property type="entry name" value="FAS1_dom_sf"/>
</dbReference>
<dbReference type="InterPro" id="IPR000782">
    <property type="entry name" value="FAS1_domain"/>
</dbReference>
<comment type="caution">
    <text evidence="3">The sequence shown here is derived from an EMBL/GenBank/DDBJ whole genome shotgun (WGS) entry which is preliminary data.</text>
</comment>
<sequence>MKSIAANALTAVALAALPLVAACSEGAEADAETLSQTRDESTQSLGGALGAMNDVSTLRNALTETELAGILDGPASYTVLAPNDAAFEKLGEASADLSEEEQKPILLAIVRDHLLPGHLTPETIRSAIEAQGGSVSMTTLGEGDVTFAMEGDNLTVSLGDGAQARIIGEPVASNNGVIIPLDTVLVPSENG</sequence>
<accession>A0ABT9HN03</accession>
<dbReference type="SUPFAM" id="SSF82153">
    <property type="entry name" value="FAS1 domain"/>
    <property type="match status" value="1"/>
</dbReference>
<keyword evidence="1" id="KW-0732">Signal</keyword>
<feature type="chain" id="PRO_5047453604" evidence="1">
    <location>
        <begin position="22"/>
        <end position="191"/>
    </location>
</feature>
<dbReference type="EMBL" id="JAVAIM010000001">
    <property type="protein sequence ID" value="MDP4574539.1"/>
    <property type="molecule type" value="Genomic_DNA"/>
</dbReference>
<dbReference type="RefSeq" id="WP_305931937.1">
    <property type="nucleotide sequence ID" value="NZ_JAVAIM010000001.1"/>
</dbReference>
<dbReference type="InterPro" id="IPR050904">
    <property type="entry name" value="Adhesion/Biosynth-related"/>
</dbReference>
<feature type="signal peptide" evidence="1">
    <location>
        <begin position="1"/>
        <end position="21"/>
    </location>
</feature>
<dbReference type="PROSITE" id="PS51257">
    <property type="entry name" value="PROKAR_LIPOPROTEIN"/>
    <property type="match status" value="1"/>
</dbReference>
<evidence type="ECO:0000259" key="2">
    <source>
        <dbReference type="PROSITE" id="PS50213"/>
    </source>
</evidence>
<proteinExistence type="predicted"/>
<protein>
    <submittedName>
        <fullName evidence="3">Fasciclin domain-containing protein</fullName>
    </submittedName>
</protein>
<dbReference type="SMART" id="SM00554">
    <property type="entry name" value="FAS1"/>
    <property type="match status" value="1"/>
</dbReference>
<dbReference type="Proteomes" id="UP001240639">
    <property type="component" value="Unassembled WGS sequence"/>
</dbReference>
<evidence type="ECO:0000256" key="1">
    <source>
        <dbReference type="SAM" id="SignalP"/>
    </source>
</evidence>
<organism evidence="3 4">
    <name type="scientific">Qipengyuania profundimaris</name>
    <dbReference type="NCBI Taxonomy" id="3067652"/>
    <lineage>
        <taxon>Bacteria</taxon>
        <taxon>Pseudomonadati</taxon>
        <taxon>Pseudomonadota</taxon>
        <taxon>Alphaproteobacteria</taxon>
        <taxon>Sphingomonadales</taxon>
        <taxon>Erythrobacteraceae</taxon>
        <taxon>Qipengyuania</taxon>
    </lineage>
</organism>